<dbReference type="Proteomes" id="UP000232688">
    <property type="component" value="Unassembled WGS sequence"/>
</dbReference>
<evidence type="ECO:0000313" key="1">
    <source>
        <dbReference type="EMBL" id="PKC71233.1"/>
    </source>
</evidence>
<dbReference type="VEuPathDB" id="FungiDB:RhiirA1_532128"/>
<reference evidence="1 2" key="1">
    <citation type="submission" date="2017-10" db="EMBL/GenBank/DDBJ databases">
        <title>Extensive intraspecific genome diversity in a model arbuscular mycorrhizal fungus.</title>
        <authorList>
            <person name="Chen E.C.H."/>
            <person name="Morin E."/>
            <person name="Baudet D."/>
            <person name="Noel J."/>
            <person name="Ndikumana S."/>
            <person name="Charron P."/>
            <person name="St-Onge C."/>
            <person name="Giorgi J."/>
            <person name="Grigoriev I.V."/>
            <person name="Roux C."/>
            <person name="Martin F.M."/>
            <person name="Corradi N."/>
        </authorList>
    </citation>
    <scope>NUCLEOTIDE SEQUENCE [LARGE SCALE GENOMIC DNA]</scope>
    <source>
        <strain evidence="1 2">A1</strain>
    </source>
</reference>
<reference evidence="1 2" key="2">
    <citation type="submission" date="2017-10" db="EMBL/GenBank/DDBJ databases">
        <title>Genome analyses suggest a sexual origin of heterokaryosis in a supposedly ancient asexual fungus.</title>
        <authorList>
            <person name="Corradi N."/>
            <person name="Sedzielewska K."/>
            <person name="Noel J."/>
            <person name="Charron P."/>
            <person name="Farinelli L."/>
            <person name="Marton T."/>
            <person name="Kruger M."/>
            <person name="Pelin A."/>
            <person name="Brachmann A."/>
            <person name="Corradi N."/>
        </authorList>
    </citation>
    <scope>NUCLEOTIDE SEQUENCE [LARGE SCALE GENOMIC DNA]</scope>
    <source>
        <strain evidence="1 2">A1</strain>
    </source>
</reference>
<comment type="caution">
    <text evidence="1">The sequence shown here is derived from an EMBL/GenBank/DDBJ whole genome shotgun (WGS) entry which is preliminary data.</text>
</comment>
<accession>A0A2N0S6P6</accession>
<evidence type="ECO:0000313" key="2">
    <source>
        <dbReference type="Proteomes" id="UP000232688"/>
    </source>
</evidence>
<name>A0A2N0S6P6_9GLOM</name>
<dbReference type="AlphaFoldDB" id="A0A2N0S6P6"/>
<gene>
    <name evidence="1" type="ORF">RhiirA1_532128</name>
</gene>
<proteinExistence type="predicted"/>
<organism evidence="1 2">
    <name type="scientific">Rhizophagus irregularis</name>
    <dbReference type="NCBI Taxonomy" id="588596"/>
    <lineage>
        <taxon>Eukaryota</taxon>
        <taxon>Fungi</taxon>
        <taxon>Fungi incertae sedis</taxon>
        <taxon>Mucoromycota</taxon>
        <taxon>Glomeromycotina</taxon>
        <taxon>Glomeromycetes</taxon>
        <taxon>Glomerales</taxon>
        <taxon>Glomeraceae</taxon>
        <taxon>Rhizophagus</taxon>
    </lineage>
</organism>
<protein>
    <submittedName>
        <fullName evidence="1">Uncharacterized protein</fullName>
    </submittedName>
</protein>
<dbReference type="EMBL" id="LLXH01000178">
    <property type="protein sequence ID" value="PKC71233.1"/>
    <property type="molecule type" value="Genomic_DNA"/>
</dbReference>
<sequence length="113" mass="12886">MIERASSNTSEKAKDPKDRGFASLAYLETYCKAACDEYGCVNSVIHEDFSCQIWDMDFSGNSEIFFCLDLIMNQIIAISILSQEALSTSQTARTFWQRSVQFPELDMAMQIWT</sequence>